<dbReference type="GO" id="GO:0022857">
    <property type="term" value="F:transmembrane transporter activity"/>
    <property type="evidence" value="ECO:0007669"/>
    <property type="project" value="InterPro"/>
</dbReference>
<dbReference type="Pfam" id="PF00083">
    <property type="entry name" value="Sugar_tr"/>
    <property type="match status" value="1"/>
</dbReference>
<feature type="transmembrane region" description="Helical" evidence="8">
    <location>
        <begin position="119"/>
        <end position="141"/>
    </location>
</feature>
<evidence type="ECO:0000313" key="10">
    <source>
        <dbReference type="EMBL" id="CAF2741392.1"/>
    </source>
</evidence>
<keyword evidence="5 8" id="KW-0812">Transmembrane</keyword>
<reference evidence="10" key="1">
    <citation type="submission" date="2021-02" db="EMBL/GenBank/DDBJ databases">
        <authorList>
            <person name="Bekaert M."/>
        </authorList>
    </citation>
    <scope>NUCLEOTIDE SEQUENCE</scope>
    <source>
        <strain evidence="10">IoA-00</strain>
    </source>
</reference>
<feature type="transmembrane region" description="Helical" evidence="8">
    <location>
        <begin position="202"/>
        <end position="222"/>
    </location>
</feature>
<feature type="transmembrane region" description="Helical" evidence="8">
    <location>
        <begin position="71"/>
        <end position="91"/>
    </location>
</feature>
<evidence type="ECO:0000256" key="8">
    <source>
        <dbReference type="SAM" id="Phobius"/>
    </source>
</evidence>
<dbReference type="Proteomes" id="UP000675881">
    <property type="component" value="Unassembled WGS sequence"/>
</dbReference>
<protein>
    <submittedName>
        <fullName evidence="10">(salmon louse) hypothetical protein</fullName>
    </submittedName>
</protein>
<proteinExistence type="predicted"/>
<feature type="transmembrane region" description="Helical" evidence="8">
    <location>
        <begin position="148"/>
        <end position="170"/>
    </location>
</feature>
<keyword evidence="7 8" id="KW-0472">Membrane</keyword>
<sequence>MNKPTSSVSHALKKGGGKFFAVFAVAFVDRTAEKTQVMEREEAGTDLLNGQKKVEVSSEEPPRVSISGKSLLISFVSSLGFFSAGLVRGWSAPAIASIQGFNNYTDYTLPQGPLSREEISWICSVAPMGAAIGSVMSSFLLHNYGRKVALMVPSFIMILSFNILALAFYSGSVEQMILHVGITVPSGQIYITECVEPSVRGLLGSLPAASMALGIMICFMIGTGIPWHYLSFLCGAVPVIEFTLLAFMPESPTYLLLKNREDVAYKSLLWLRGNRQRHIVSKEFQKLKDDVQGILQEGRSGPPKKLHFSELKKSQVYKPLFIVTMITVFQQWNGVFRAILFNLTIIFEALTLPISERMATILIGVVQFVMTLGSVFIVDKAGRRVMLMTSGLTMALANAVLGATFYLQKNSETYNSTTSLEWMPLFSLMLFIIGYSVGYASIPYVILGELLPNRLRGALGGVVALVPYAYSSFRQSTCVPVITKLADIDEETHTSVDEDADANYTPLRFEFT</sequence>
<keyword evidence="4" id="KW-0762">Sugar transport</keyword>
<dbReference type="GO" id="GO:0005886">
    <property type="term" value="C:plasma membrane"/>
    <property type="evidence" value="ECO:0007669"/>
    <property type="project" value="UniProtKB-SubCell"/>
</dbReference>
<dbReference type="OrthoDB" id="6612291at2759"/>
<keyword evidence="6 8" id="KW-1133">Transmembrane helix</keyword>
<accession>A0A817FB38</accession>
<dbReference type="InterPro" id="IPR050549">
    <property type="entry name" value="MFS_Trehalose_Transporter"/>
</dbReference>
<name>A0A817FB38_LEPSM</name>
<comment type="caution">
    <text evidence="10">The sequence shown here is derived from an EMBL/GenBank/DDBJ whole genome shotgun (WGS) entry which is preliminary data.</text>
</comment>
<keyword evidence="2" id="KW-0813">Transport</keyword>
<feature type="transmembrane region" description="Helical" evidence="8">
    <location>
        <begin position="320"/>
        <end position="347"/>
    </location>
</feature>
<dbReference type="PROSITE" id="PS50850">
    <property type="entry name" value="MFS"/>
    <property type="match status" value="1"/>
</dbReference>
<evidence type="ECO:0000256" key="2">
    <source>
        <dbReference type="ARBA" id="ARBA00022448"/>
    </source>
</evidence>
<evidence type="ECO:0000259" key="9">
    <source>
        <dbReference type="PROSITE" id="PS50850"/>
    </source>
</evidence>
<evidence type="ECO:0000256" key="3">
    <source>
        <dbReference type="ARBA" id="ARBA00022475"/>
    </source>
</evidence>
<feature type="transmembrane region" description="Helical" evidence="8">
    <location>
        <begin position="426"/>
        <end position="447"/>
    </location>
</feature>
<dbReference type="SUPFAM" id="SSF103473">
    <property type="entry name" value="MFS general substrate transporter"/>
    <property type="match status" value="1"/>
</dbReference>
<feature type="domain" description="Major facilitator superfamily (MFS) profile" evidence="9">
    <location>
        <begin position="73"/>
        <end position="512"/>
    </location>
</feature>
<evidence type="ECO:0000256" key="6">
    <source>
        <dbReference type="ARBA" id="ARBA00022989"/>
    </source>
</evidence>
<evidence type="ECO:0000313" key="11">
    <source>
        <dbReference type="Proteomes" id="UP000675881"/>
    </source>
</evidence>
<dbReference type="PANTHER" id="PTHR48021">
    <property type="match status" value="1"/>
</dbReference>
<dbReference type="InterPro" id="IPR005828">
    <property type="entry name" value="MFS_sugar_transport-like"/>
</dbReference>
<dbReference type="AlphaFoldDB" id="A0A817FB38"/>
<dbReference type="InterPro" id="IPR036259">
    <property type="entry name" value="MFS_trans_sf"/>
</dbReference>
<keyword evidence="11" id="KW-1185">Reference proteome</keyword>
<evidence type="ECO:0000256" key="7">
    <source>
        <dbReference type="ARBA" id="ARBA00023136"/>
    </source>
</evidence>
<evidence type="ECO:0000256" key="4">
    <source>
        <dbReference type="ARBA" id="ARBA00022597"/>
    </source>
</evidence>
<dbReference type="FunFam" id="1.20.1250.20:FF:000218">
    <property type="entry name" value="facilitated trehalose transporter Tret1"/>
    <property type="match status" value="1"/>
</dbReference>
<evidence type="ECO:0000256" key="1">
    <source>
        <dbReference type="ARBA" id="ARBA00004651"/>
    </source>
</evidence>
<dbReference type="PANTHER" id="PTHR48021:SF1">
    <property type="entry name" value="GH07001P-RELATED"/>
    <property type="match status" value="1"/>
</dbReference>
<feature type="transmembrane region" description="Helical" evidence="8">
    <location>
        <begin position="359"/>
        <end position="378"/>
    </location>
</feature>
<dbReference type="Gene3D" id="1.20.1250.20">
    <property type="entry name" value="MFS general substrate transporter like domains"/>
    <property type="match status" value="1"/>
</dbReference>
<dbReference type="PROSITE" id="PS00216">
    <property type="entry name" value="SUGAR_TRANSPORT_1"/>
    <property type="match status" value="1"/>
</dbReference>
<dbReference type="EMBL" id="CAJNVT010000009">
    <property type="protein sequence ID" value="CAF2741392.1"/>
    <property type="molecule type" value="Genomic_DNA"/>
</dbReference>
<comment type="subcellular location">
    <subcellularLocation>
        <location evidence="1">Cell membrane</location>
        <topology evidence="1">Multi-pass membrane protein</topology>
    </subcellularLocation>
</comment>
<dbReference type="InterPro" id="IPR020846">
    <property type="entry name" value="MFS_dom"/>
</dbReference>
<evidence type="ECO:0000256" key="5">
    <source>
        <dbReference type="ARBA" id="ARBA00022692"/>
    </source>
</evidence>
<feature type="transmembrane region" description="Helical" evidence="8">
    <location>
        <begin position="385"/>
        <end position="406"/>
    </location>
</feature>
<gene>
    <name evidence="10" type="ORF">LSAA_64</name>
</gene>
<organism evidence="10 11">
    <name type="scientific">Lepeophtheirus salmonis</name>
    <name type="common">Salmon louse</name>
    <name type="synonym">Caligus salmonis</name>
    <dbReference type="NCBI Taxonomy" id="72036"/>
    <lineage>
        <taxon>Eukaryota</taxon>
        <taxon>Metazoa</taxon>
        <taxon>Ecdysozoa</taxon>
        <taxon>Arthropoda</taxon>
        <taxon>Crustacea</taxon>
        <taxon>Multicrustacea</taxon>
        <taxon>Hexanauplia</taxon>
        <taxon>Copepoda</taxon>
        <taxon>Siphonostomatoida</taxon>
        <taxon>Caligidae</taxon>
        <taxon>Lepeophtheirus</taxon>
    </lineage>
</organism>
<dbReference type="InterPro" id="IPR005829">
    <property type="entry name" value="Sugar_transporter_CS"/>
</dbReference>
<keyword evidence="3" id="KW-1003">Cell membrane</keyword>